<keyword evidence="3" id="KW-0238">DNA-binding</keyword>
<evidence type="ECO:0000256" key="4">
    <source>
        <dbReference type="ARBA" id="ARBA00023163"/>
    </source>
</evidence>
<evidence type="ECO:0000259" key="5">
    <source>
        <dbReference type="PROSITE" id="PS50931"/>
    </source>
</evidence>
<dbReference type="AlphaFoldDB" id="A0AAJ2BHM0"/>
<evidence type="ECO:0000256" key="2">
    <source>
        <dbReference type="ARBA" id="ARBA00023015"/>
    </source>
</evidence>
<organism evidence="6 7">
    <name type="scientific">Pseudomonas oryzihabitans</name>
    <dbReference type="NCBI Taxonomy" id="47885"/>
    <lineage>
        <taxon>Bacteria</taxon>
        <taxon>Pseudomonadati</taxon>
        <taxon>Pseudomonadota</taxon>
        <taxon>Gammaproteobacteria</taxon>
        <taxon>Pseudomonadales</taxon>
        <taxon>Pseudomonadaceae</taxon>
        <taxon>Pseudomonas</taxon>
    </lineage>
</organism>
<dbReference type="InterPro" id="IPR036390">
    <property type="entry name" value="WH_DNA-bd_sf"/>
</dbReference>
<evidence type="ECO:0000313" key="7">
    <source>
        <dbReference type="Proteomes" id="UP001268036"/>
    </source>
</evidence>
<dbReference type="Gene3D" id="1.10.10.10">
    <property type="entry name" value="Winged helix-like DNA-binding domain superfamily/Winged helix DNA-binding domain"/>
    <property type="match status" value="1"/>
</dbReference>
<dbReference type="InterPro" id="IPR050389">
    <property type="entry name" value="LysR-type_TF"/>
</dbReference>
<reference evidence="6" key="1">
    <citation type="submission" date="2023-08" db="EMBL/GenBank/DDBJ databases">
        <title>Functional and genomic diversity of the sorghum phyllosphere microbiome.</title>
        <authorList>
            <person name="Shade A."/>
        </authorList>
    </citation>
    <scope>NUCLEOTIDE SEQUENCE</scope>
    <source>
        <strain evidence="6">SORGH_AS_0201</strain>
    </source>
</reference>
<dbReference type="Pfam" id="PF00126">
    <property type="entry name" value="HTH_1"/>
    <property type="match status" value="1"/>
</dbReference>
<dbReference type="SUPFAM" id="SSF53850">
    <property type="entry name" value="Periplasmic binding protein-like II"/>
    <property type="match status" value="1"/>
</dbReference>
<comment type="caution">
    <text evidence="6">The sequence shown here is derived from an EMBL/GenBank/DDBJ whole genome shotgun (WGS) entry which is preliminary data.</text>
</comment>
<dbReference type="GO" id="GO:0003700">
    <property type="term" value="F:DNA-binding transcription factor activity"/>
    <property type="evidence" value="ECO:0007669"/>
    <property type="project" value="InterPro"/>
</dbReference>
<dbReference type="InterPro" id="IPR036388">
    <property type="entry name" value="WH-like_DNA-bd_sf"/>
</dbReference>
<protein>
    <submittedName>
        <fullName evidence="6">LysR family nod box-dependent transcriptional activator</fullName>
    </submittedName>
</protein>
<evidence type="ECO:0000256" key="3">
    <source>
        <dbReference type="ARBA" id="ARBA00023125"/>
    </source>
</evidence>
<comment type="similarity">
    <text evidence="1">Belongs to the LysR transcriptional regulatory family.</text>
</comment>
<dbReference type="InterPro" id="IPR000847">
    <property type="entry name" value="LysR_HTH_N"/>
</dbReference>
<dbReference type="GO" id="GO:0003677">
    <property type="term" value="F:DNA binding"/>
    <property type="evidence" value="ECO:0007669"/>
    <property type="project" value="UniProtKB-KW"/>
</dbReference>
<dbReference type="Pfam" id="PF03466">
    <property type="entry name" value="LysR_substrate"/>
    <property type="match status" value="1"/>
</dbReference>
<feature type="domain" description="HTH lysR-type" evidence="5">
    <location>
        <begin position="6"/>
        <end position="63"/>
    </location>
</feature>
<evidence type="ECO:0000256" key="1">
    <source>
        <dbReference type="ARBA" id="ARBA00009437"/>
    </source>
</evidence>
<evidence type="ECO:0000313" key="6">
    <source>
        <dbReference type="EMBL" id="MDR6232937.1"/>
    </source>
</evidence>
<keyword evidence="2" id="KW-0805">Transcription regulation</keyword>
<dbReference type="PROSITE" id="PS50931">
    <property type="entry name" value="HTH_LYSR"/>
    <property type="match status" value="1"/>
</dbReference>
<proteinExistence type="inferred from homology"/>
<accession>A0AAJ2BHM0</accession>
<dbReference type="PANTHER" id="PTHR30118">
    <property type="entry name" value="HTH-TYPE TRANSCRIPTIONAL REGULATOR LEUO-RELATED"/>
    <property type="match status" value="1"/>
</dbReference>
<sequence length="303" mass="34238">MRFNKLDLNLLVALDALLSTKNVSRAAERLHITQSATSNALARLREHFDDDLLVPLGRQMELTARAHEMADAVRDILVRIETTVEARPVFVPAESERLFRLLISDYTLMTLIPKLIARAFAEAPGVRFEFVPQVAHPQKILERGETDVLIVPQEYCSTEHPSEILFQDSYCAVVWKESELARGVLTAQRYLAAGHVVIQPRDGKPALDDWFVQQLGLVRHVEMSTFMFSSAAHLVVGTERIATTHRHLASQVALEHPVVMRELPFQMPVINQALQWHTYRTADPGVAWLRDLLRSAAKDLVVD</sequence>
<dbReference type="PANTHER" id="PTHR30118:SF6">
    <property type="entry name" value="HTH-TYPE TRANSCRIPTIONAL REGULATOR LEUO"/>
    <property type="match status" value="1"/>
</dbReference>
<dbReference type="RefSeq" id="WP_309755220.1">
    <property type="nucleotide sequence ID" value="NZ_JAVJAF010000001.1"/>
</dbReference>
<dbReference type="Gene3D" id="3.40.190.10">
    <property type="entry name" value="Periplasmic binding protein-like II"/>
    <property type="match status" value="2"/>
</dbReference>
<name>A0AAJ2BHM0_9PSED</name>
<dbReference type="SUPFAM" id="SSF46785">
    <property type="entry name" value="Winged helix' DNA-binding domain"/>
    <property type="match status" value="1"/>
</dbReference>
<dbReference type="InterPro" id="IPR005119">
    <property type="entry name" value="LysR_subst-bd"/>
</dbReference>
<gene>
    <name evidence="6" type="ORF">QE440_000678</name>
</gene>
<dbReference type="EMBL" id="JAVJAF010000001">
    <property type="protein sequence ID" value="MDR6232937.1"/>
    <property type="molecule type" value="Genomic_DNA"/>
</dbReference>
<keyword evidence="4" id="KW-0804">Transcription</keyword>
<dbReference type="Proteomes" id="UP001268036">
    <property type="component" value="Unassembled WGS sequence"/>
</dbReference>